<dbReference type="RefSeq" id="WP_155692703.1">
    <property type="nucleotide sequence ID" value="NZ_WKKC01000017.1"/>
</dbReference>
<feature type="transmembrane region" description="Helical" evidence="10">
    <location>
        <begin position="197"/>
        <end position="221"/>
    </location>
</feature>
<evidence type="ECO:0000256" key="7">
    <source>
        <dbReference type="ARBA" id="ARBA00023136"/>
    </source>
</evidence>
<dbReference type="EMBL" id="WKKC01000017">
    <property type="protein sequence ID" value="MTE03480.1"/>
    <property type="molecule type" value="Genomic_DNA"/>
</dbReference>
<evidence type="ECO:0000256" key="4">
    <source>
        <dbReference type="ARBA" id="ARBA00022597"/>
    </source>
</evidence>
<keyword evidence="3 8" id="KW-1003">Cell membrane</keyword>
<feature type="region of interest" description="Disordered" evidence="9">
    <location>
        <begin position="408"/>
        <end position="429"/>
    </location>
</feature>
<feature type="transmembrane region" description="Helical" evidence="10">
    <location>
        <begin position="228"/>
        <end position="249"/>
    </location>
</feature>
<feature type="domain" description="PTS EIIC type-3" evidence="11">
    <location>
        <begin position="10"/>
        <end position="397"/>
    </location>
</feature>
<organism evidence="12 13">
    <name type="scientific">Lactobacillus johnsonii</name>
    <dbReference type="NCBI Taxonomy" id="33959"/>
    <lineage>
        <taxon>Bacteria</taxon>
        <taxon>Bacillati</taxon>
        <taxon>Bacillota</taxon>
        <taxon>Bacilli</taxon>
        <taxon>Lactobacillales</taxon>
        <taxon>Lactobacillaceae</taxon>
        <taxon>Lactobacillus</taxon>
    </lineage>
</organism>
<evidence type="ECO:0000313" key="13">
    <source>
        <dbReference type="Proteomes" id="UP000488295"/>
    </source>
</evidence>
<evidence type="ECO:0000256" key="3">
    <source>
        <dbReference type="ARBA" id="ARBA00022475"/>
    </source>
</evidence>
<dbReference type="PROSITE" id="PS51105">
    <property type="entry name" value="PTS_EIIC_TYPE_3"/>
    <property type="match status" value="1"/>
</dbReference>
<dbReference type="PANTHER" id="PTHR33989">
    <property type="match status" value="1"/>
</dbReference>
<evidence type="ECO:0000256" key="6">
    <source>
        <dbReference type="ARBA" id="ARBA00022989"/>
    </source>
</evidence>
<dbReference type="GO" id="GO:0009401">
    <property type="term" value="P:phosphoenolpyruvate-dependent sugar phosphotransferase system"/>
    <property type="evidence" value="ECO:0007669"/>
    <property type="project" value="InterPro"/>
</dbReference>
<feature type="transmembrane region" description="Helical" evidence="10">
    <location>
        <begin position="269"/>
        <end position="288"/>
    </location>
</feature>
<comment type="function">
    <text evidence="8">The phosphoenolpyruvate-dependent sugar phosphotransferase system (PTS), a major carbohydrate active -transport system, catalyzes the phosphorylation of incoming sugar substrates concomitant with their translocation across the cell membrane.</text>
</comment>
<dbReference type="InterPro" id="IPR004796">
    <property type="entry name" value="PTS_IIC_cello"/>
</dbReference>
<feature type="transmembrane region" description="Helical" evidence="10">
    <location>
        <begin position="379"/>
        <end position="397"/>
    </location>
</feature>
<feature type="transmembrane region" description="Helical" evidence="10">
    <location>
        <begin position="75"/>
        <end position="93"/>
    </location>
</feature>
<comment type="caution">
    <text evidence="12">The sequence shown here is derived from an EMBL/GenBank/DDBJ whole genome shotgun (WGS) entry which is preliminary data.</text>
</comment>
<dbReference type="InterPro" id="IPR051088">
    <property type="entry name" value="PTS_Sugar-EIIC/EIIB"/>
</dbReference>
<evidence type="ECO:0000256" key="9">
    <source>
        <dbReference type="SAM" id="MobiDB-lite"/>
    </source>
</evidence>
<feature type="transmembrane region" description="Helical" evidence="10">
    <location>
        <begin position="162"/>
        <end position="185"/>
    </location>
</feature>
<dbReference type="PIRSF" id="PIRSF006351">
    <property type="entry name" value="PTS_EIIC-Cellobiose"/>
    <property type="match status" value="1"/>
</dbReference>
<keyword evidence="6 10" id="KW-1133">Transmembrane helix</keyword>
<dbReference type="AlphaFoldDB" id="A0A9X4XCQ8"/>
<dbReference type="Pfam" id="PF02378">
    <property type="entry name" value="PTS_EIIC"/>
    <property type="match status" value="1"/>
</dbReference>
<keyword evidence="7 8" id="KW-0472">Membrane</keyword>
<protein>
    <recommendedName>
        <fullName evidence="8">Permease IIC component</fullName>
    </recommendedName>
</protein>
<gene>
    <name evidence="12" type="ORF">GJU95_06825</name>
</gene>
<dbReference type="GO" id="GO:0008982">
    <property type="term" value="F:protein-N(PI)-phosphohistidine-sugar phosphotransferase activity"/>
    <property type="evidence" value="ECO:0007669"/>
    <property type="project" value="UniProtKB-UniRule"/>
</dbReference>
<evidence type="ECO:0000259" key="11">
    <source>
        <dbReference type="PROSITE" id="PS51105"/>
    </source>
</evidence>
<dbReference type="Proteomes" id="UP000488295">
    <property type="component" value="Unassembled WGS sequence"/>
</dbReference>
<accession>A0A9X4XCQ8</accession>
<evidence type="ECO:0000256" key="1">
    <source>
        <dbReference type="ARBA" id="ARBA00004651"/>
    </source>
</evidence>
<dbReference type="PANTHER" id="PTHR33989:SF4">
    <property type="entry name" value="PTS SYSTEM N,N'-DIACETYLCHITOBIOSE-SPECIFIC EIIC COMPONENT"/>
    <property type="match status" value="1"/>
</dbReference>
<feature type="transmembrane region" description="Helical" evidence="10">
    <location>
        <begin position="130"/>
        <end position="150"/>
    </location>
</feature>
<evidence type="ECO:0000313" key="12">
    <source>
        <dbReference type="EMBL" id="MTE03480.1"/>
    </source>
</evidence>
<evidence type="ECO:0000256" key="2">
    <source>
        <dbReference type="ARBA" id="ARBA00022448"/>
    </source>
</evidence>
<dbReference type="GO" id="GO:1901264">
    <property type="term" value="P:carbohydrate derivative transport"/>
    <property type="evidence" value="ECO:0007669"/>
    <property type="project" value="TreeGrafter"/>
</dbReference>
<feature type="compositionally biased region" description="Basic and acidic residues" evidence="9">
    <location>
        <begin position="414"/>
        <end position="429"/>
    </location>
</feature>
<sequence length="429" mass="46750">MQNSKFMTLVRSKVLPALGKFGNNKYMIVLRDGMIISVPFTIFGSIFMIIANLPITGWNNIIKPYLPILNAPINMTTGMIGLIVAIGISYTLARENKIDKLSASVIGAIAFIICELNDKMVLDPANLGSTSMFTAIVIALLSGTIYDFFIKHKIVIKLPDSVPPAVASSFVSLIPAIVILGLAWVLRCLLHLDINAFITWIFSPLTAGLGSFWGMEILLFFTLFAWTIGIHGNNTVGAISGPVYGAFLMDNMHKAMNGAAATHITADGFLNFGMNMGGTGAILGLVICMMFAKSKRYKQLAHLGFVPCIFQISEPIMFGMPVVLNLMLSIPFILVPMILQGISYFLIKFGVIHMVIASVPWTTPIFLNGFLITGGDWKAVVWQAICLAFAVVCYWPFFKALDRQALKAENGSEENSKSKESIVGDAAKD</sequence>
<proteinExistence type="predicted"/>
<dbReference type="NCBIfam" id="TIGR00410">
    <property type="entry name" value="lacE"/>
    <property type="match status" value="1"/>
</dbReference>
<reference evidence="12 13" key="1">
    <citation type="submission" date="2019-11" db="EMBL/GenBank/DDBJ databases">
        <title>Gastrointestinal microbiota of Peromyscus leucopus.</title>
        <authorList>
            <person name="Milovic A."/>
            <person name="Bassam K."/>
            <person name="Barbour A.G."/>
        </authorList>
    </citation>
    <scope>NUCLEOTIDE SEQUENCE [LARGE SCALE GENOMIC DNA]</scope>
    <source>
        <strain evidence="12 13">LL8</strain>
    </source>
</reference>
<keyword evidence="2 8" id="KW-0813">Transport</keyword>
<evidence type="ECO:0000256" key="8">
    <source>
        <dbReference type="PIRNR" id="PIRNR006351"/>
    </source>
</evidence>
<evidence type="ECO:0000256" key="5">
    <source>
        <dbReference type="ARBA" id="ARBA00022692"/>
    </source>
</evidence>
<name>A0A9X4XCQ8_LACJH</name>
<feature type="transmembrane region" description="Helical" evidence="10">
    <location>
        <begin position="34"/>
        <end position="55"/>
    </location>
</feature>
<keyword evidence="5 10" id="KW-0812">Transmembrane</keyword>
<comment type="subcellular location">
    <subcellularLocation>
        <location evidence="1">Cell membrane</location>
        <topology evidence="1">Multi-pass membrane protein</topology>
    </subcellularLocation>
</comment>
<evidence type="ECO:0000256" key="10">
    <source>
        <dbReference type="SAM" id="Phobius"/>
    </source>
</evidence>
<dbReference type="InterPro" id="IPR004501">
    <property type="entry name" value="PTS_EIIC_3"/>
</dbReference>
<dbReference type="GO" id="GO:0005886">
    <property type="term" value="C:plasma membrane"/>
    <property type="evidence" value="ECO:0007669"/>
    <property type="project" value="UniProtKB-SubCell"/>
</dbReference>
<keyword evidence="4 8" id="KW-0762">Sugar transport</keyword>
<dbReference type="InterPro" id="IPR003352">
    <property type="entry name" value="PTS_EIIC"/>
</dbReference>